<feature type="non-terminal residue" evidence="5">
    <location>
        <position position="275"/>
    </location>
</feature>
<dbReference type="Gene3D" id="3.40.50.261">
    <property type="entry name" value="Succinyl-CoA synthetase domains"/>
    <property type="match status" value="2"/>
</dbReference>
<dbReference type="AlphaFoldDB" id="X0UZ59"/>
<keyword evidence="2" id="KW-0547">Nucleotide-binding</keyword>
<proteinExistence type="predicted"/>
<feature type="non-terminal residue" evidence="5">
    <location>
        <position position="1"/>
    </location>
</feature>
<sequence length="275" mass="30466">VDVDEVDLLEYLNDDPDTEVIALYLEGTKRGKELRNVLGKMKKPVIILKNGRSDIGSRAVNSHTSSIAGNDKIYDALFNQYSNVFRVDNFYELFNIAQVFATQPLLKGKNIAIVTGSGSLGALACDEIEKQGLKLANLEESTIEKIKSVIPNWVSIGGTIDLGPSMFETFIPSIKAIFQDNNADCILYIFSVPRVPLQRMASFALAGIKAQFTTLLQSAEKSEKPCIIVCFGSRWVFDFVSEAASQTKSKLIIPIMTRINQAIKAFKMMYEFGKS</sequence>
<dbReference type="SUPFAM" id="SSF52210">
    <property type="entry name" value="Succinyl-CoA synthetase domains"/>
    <property type="match status" value="2"/>
</dbReference>
<gene>
    <name evidence="5" type="ORF">S01H1_31869</name>
</gene>
<evidence type="ECO:0000259" key="4">
    <source>
        <dbReference type="Pfam" id="PF13607"/>
    </source>
</evidence>
<dbReference type="PANTHER" id="PTHR43334">
    <property type="entry name" value="ACETATE--COA LIGASE [ADP-FORMING]"/>
    <property type="match status" value="1"/>
</dbReference>
<feature type="domain" description="Succinyl-CoA synthetase-like flavodoxin" evidence="4">
    <location>
        <begin position="1"/>
        <end position="100"/>
    </location>
</feature>
<evidence type="ECO:0000256" key="2">
    <source>
        <dbReference type="ARBA" id="ARBA00022741"/>
    </source>
</evidence>
<protein>
    <recommendedName>
        <fullName evidence="4">Succinyl-CoA synthetase-like flavodoxin domain-containing protein</fullName>
    </recommendedName>
</protein>
<evidence type="ECO:0000256" key="1">
    <source>
        <dbReference type="ARBA" id="ARBA00022598"/>
    </source>
</evidence>
<dbReference type="InterPro" id="IPR051538">
    <property type="entry name" value="Acyl-CoA_Synth/Transferase"/>
</dbReference>
<dbReference type="GO" id="GO:0016874">
    <property type="term" value="F:ligase activity"/>
    <property type="evidence" value="ECO:0007669"/>
    <property type="project" value="UniProtKB-KW"/>
</dbReference>
<reference evidence="5" key="1">
    <citation type="journal article" date="2014" name="Front. Microbiol.">
        <title>High frequency of phylogenetically diverse reductive dehalogenase-homologous genes in deep subseafloor sedimentary metagenomes.</title>
        <authorList>
            <person name="Kawai M."/>
            <person name="Futagami T."/>
            <person name="Toyoda A."/>
            <person name="Takaki Y."/>
            <person name="Nishi S."/>
            <person name="Hori S."/>
            <person name="Arai W."/>
            <person name="Tsubouchi T."/>
            <person name="Morono Y."/>
            <person name="Uchiyama I."/>
            <person name="Ito T."/>
            <person name="Fujiyama A."/>
            <person name="Inagaki F."/>
            <person name="Takami H."/>
        </authorList>
    </citation>
    <scope>NUCLEOTIDE SEQUENCE</scope>
    <source>
        <strain evidence="5">Expedition CK06-06</strain>
    </source>
</reference>
<dbReference type="EMBL" id="BARS01019693">
    <property type="protein sequence ID" value="GAF93710.1"/>
    <property type="molecule type" value="Genomic_DNA"/>
</dbReference>
<dbReference type="InterPro" id="IPR016102">
    <property type="entry name" value="Succinyl-CoA_synth-like"/>
</dbReference>
<dbReference type="Pfam" id="PF13607">
    <property type="entry name" value="Succ_CoA_lig"/>
    <property type="match status" value="1"/>
</dbReference>
<dbReference type="PANTHER" id="PTHR43334:SF2">
    <property type="entry name" value="ACETATE--COA LIGASE [ADP-FORMING]"/>
    <property type="match status" value="1"/>
</dbReference>
<dbReference type="GO" id="GO:0005524">
    <property type="term" value="F:ATP binding"/>
    <property type="evidence" value="ECO:0007669"/>
    <property type="project" value="UniProtKB-KW"/>
</dbReference>
<keyword evidence="3" id="KW-0067">ATP-binding</keyword>
<name>X0UZ59_9ZZZZ</name>
<comment type="caution">
    <text evidence="5">The sequence shown here is derived from an EMBL/GenBank/DDBJ whole genome shotgun (WGS) entry which is preliminary data.</text>
</comment>
<evidence type="ECO:0000313" key="5">
    <source>
        <dbReference type="EMBL" id="GAF93710.1"/>
    </source>
</evidence>
<keyword evidence="1" id="KW-0436">Ligase</keyword>
<evidence type="ECO:0000256" key="3">
    <source>
        <dbReference type="ARBA" id="ARBA00022840"/>
    </source>
</evidence>
<dbReference type="InterPro" id="IPR032875">
    <property type="entry name" value="Succ_CoA_lig_flav_dom"/>
</dbReference>
<accession>X0UZ59</accession>
<organism evidence="5">
    <name type="scientific">marine sediment metagenome</name>
    <dbReference type="NCBI Taxonomy" id="412755"/>
    <lineage>
        <taxon>unclassified sequences</taxon>
        <taxon>metagenomes</taxon>
        <taxon>ecological metagenomes</taxon>
    </lineage>
</organism>